<dbReference type="Proteomes" id="UP000032250">
    <property type="component" value="Unassembled WGS sequence"/>
</dbReference>
<dbReference type="SUPFAM" id="SSF75138">
    <property type="entry name" value="HprK N-terminal domain-like"/>
    <property type="match status" value="1"/>
</dbReference>
<dbReference type="Pfam" id="PF02833">
    <property type="entry name" value="DHHA2"/>
    <property type="match status" value="1"/>
</dbReference>
<comment type="cofactor">
    <cofactor evidence="1">
        <name>Mn(2+)</name>
        <dbReference type="ChEBI" id="CHEBI:29035"/>
    </cofactor>
</comment>
<dbReference type="Gene3D" id="3.10.310.20">
    <property type="entry name" value="DHHA2 domain"/>
    <property type="match status" value="1"/>
</dbReference>
<dbReference type="InterPro" id="IPR001667">
    <property type="entry name" value="DDH_dom"/>
</dbReference>
<name>A0A0D1BVP2_CLOBO</name>
<evidence type="ECO:0000259" key="9">
    <source>
        <dbReference type="PROSITE" id="PS51371"/>
    </source>
</evidence>
<dbReference type="Gene3D" id="3.10.580.10">
    <property type="entry name" value="CBS-domain"/>
    <property type="match status" value="1"/>
</dbReference>
<dbReference type="InterPro" id="IPR010766">
    <property type="entry name" value="DRTGG"/>
</dbReference>
<dbReference type="GO" id="GO:0004427">
    <property type="term" value="F:inorganic diphosphate phosphatase activity"/>
    <property type="evidence" value="ECO:0007669"/>
    <property type="project" value="UniProtKB-EC"/>
</dbReference>
<keyword evidence="4 10" id="KW-0378">Hydrolase</keyword>
<evidence type="ECO:0000256" key="5">
    <source>
        <dbReference type="ARBA" id="ARBA00023211"/>
    </source>
</evidence>
<evidence type="ECO:0000256" key="1">
    <source>
        <dbReference type="ARBA" id="ARBA00001936"/>
    </source>
</evidence>
<dbReference type="NCBIfam" id="NF011444">
    <property type="entry name" value="PRK14869.1-6"/>
    <property type="match status" value="1"/>
</dbReference>
<dbReference type="Pfam" id="PF07085">
    <property type="entry name" value="DRTGG"/>
    <property type="match status" value="1"/>
</dbReference>
<dbReference type="EMBL" id="JXSU01000007">
    <property type="protein sequence ID" value="KIS24445.1"/>
    <property type="molecule type" value="Genomic_DNA"/>
</dbReference>
<evidence type="ECO:0000256" key="7">
    <source>
        <dbReference type="ARBA" id="ARBA00047820"/>
    </source>
</evidence>
<dbReference type="PANTHER" id="PTHR12112:SF22">
    <property type="entry name" value="MANGANESE-DEPENDENT INORGANIC PYROPHOSPHATASE-RELATED"/>
    <property type="match status" value="1"/>
</dbReference>
<dbReference type="SUPFAM" id="SSF54631">
    <property type="entry name" value="CBS-domain pair"/>
    <property type="match status" value="1"/>
</dbReference>
<keyword evidence="5" id="KW-0464">Manganese</keyword>
<evidence type="ECO:0000256" key="3">
    <source>
        <dbReference type="ARBA" id="ARBA00022723"/>
    </source>
</evidence>
<keyword evidence="8" id="KW-0129">CBS domain</keyword>
<protein>
    <recommendedName>
        <fullName evidence="2">inorganic diphosphatase</fullName>
        <ecNumber evidence="2">3.6.1.1</ecNumber>
    </recommendedName>
    <alternativeName>
        <fullName evidence="6">Pyrophosphate phospho-hydrolase</fullName>
    </alternativeName>
</protein>
<dbReference type="SUPFAM" id="SSF64182">
    <property type="entry name" value="DHH phosphoesterases"/>
    <property type="match status" value="1"/>
</dbReference>
<evidence type="ECO:0000313" key="10">
    <source>
        <dbReference type="EMBL" id="KIS24445.1"/>
    </source>
</evidence>
<dbReference type="InterPro" id="IPR000644">
    <property type="entry name" value="CBS_dom"/>
</dbReference>
<comment type="caution">
    <text evidence="10">The sequence shown here is derived from an EMBL/GenBank/DDBJ whole genome shotgun (WGS) entry which is preliminary data.</text>
</comment>
<accession>A0A0D1BVP2</accession>
<dbReference type="PROSITE" id="PS51371">
    <property type="entry name" value="CBS"/>
    <property type="match status" value="2"/>
</dbReference>
<dbReference type="InterPro" id="IPR028979">
    <property type="entry name" value="Ser_kin/Pase_Hpr-like_N_sf"/>
</dbReference>
<dbReference type="RefSeq" id="WP_003484519.1">
    <property type="nucleotide sequence ID" value="NZ_JXSU01000007.1"/>
</dbReference>
<organism evidence="10 11">
    <name type="scientific">Clostridium botulinum B2 450</name>
    <dbReference type="NCBI Taxonomy" id="1379739"/>
    <lineage>
        <taxon>Bacteria</taxon>
        <taxon>Bacillati</taxon>
        <taxon>Bacillota</taxon>
        <taxon>Clostridia</taxon>
        <taxon>Eubacteriales</taxon>
        <taxon>Clostridiaceae</taxon>
        <taxon>Clostridium</taxon>
    </lineage>
</organism>
<dbReference type="NCBIfam" id="NF011442">
    <property type="entry name" value="PRK14869.1-4"/>
    <property type="match status" value="1"/>
</dbReference>
<evidence type="ECO:0000256" key="6">
    <source>
        <dbReference type="ARBA" id="ARBA00032535"/>
    </source>
</evidence>
<dbReference type="InterPro" id="IPR038222">
    <property type="entry name" value="DHHA2_dom_sf"/>
</dbReference>
<dbReference type="Pfam" id="PF00571">
    <property type="entry name" value="CBS"/>
    <property type="match status" value="2"/>
</dbReference>
<sequence length="547" mass="60370">MKDLIYITGHRNPDSDSICASLGYADLKKQLGYKNIVSGRLGELNNETKFVLDYFNVEAPTLIDTVKTQVSDLDIDKVTPISKDLSLKKAWTIMEENNVKTLPVQDEEGKLIGLASLSNISSTYMGVWQKDILAKSNANIEDIIDTLNAKVYYKKEEKQKFIGNLVVAAMEAKDIKNYVKEGDIVILGNREDAQETALDCKAHLLVVTGSHKVSDKILNKAKDLGCSILVSKEDTFTTSVLITQSIPVSYIMTSSDIISFKLSNFVEDIKEVMLKTRFRSYPVVDQNNKIVGTISRYHLISPKKKKVILVDHNEMGQSVPGLEEAEIMEIIDHHRIGGVNTASPIFFRNQPVGSTSTIIANMFFENNITPSKEIAGVLASAIISDTLLFKSPTSTELDKTILGKLAKIAEIDPKNYSVEMFKAGTSLKGKTVEGLFHEDFKNFTIGGGKIGVSQVSTMDPSSFDPLKEDMLALMETKIKKESYEGLVLVLTDLLKEGSYIYVVGPKKETIASAFGKSLGKDNSLYAEGVLSRKKQVIPPITNAIENK</sequence>
<dbReference type="InterPro" id="IPR046342">
    <property type="entry name" value="CBS_dom_sf"/>
</dbReference>
<dbReference type="InterPro" id="IPR004097">
    <property type="entry name" value="DHHA2"/>
</dbReference>
<dbReference type="GO" id="GO:0046872">
    <property type="term" value="F:metal ion binding"/>
    <property type="evidence" value="ECO:0007669"/>
    <property type="project" value="UniProtKB-KW"/>
</dbReference>
<dbReference type="CDD" id="cd04597">
    <property type="entry name" value="CBS_pair_inorgPPase"/>
    <property type="match status" value="1"/>
</dbReference>
<dbReference type="InterPro" id="IPR038763">
    <property type="entry name" value="DHH_sf"/>
</dbReference>
<feature type="domain" description="CBS" evidence="9">
    <location>
        <begin position="252"/>
        <end position="310"/>
    </location>
</feature>
<feature type="domain" description="CBS" evidence="9">
    <location>
        <begin position="74"/>
        <end position="132"/>
    </location>
</feature>
<dbReference type="SMART" id="SM00116">
    <property type="entry name" value="CBS"/>
    <property type="match status" value="2"/>
</dbReference>
<proteinExistence type="predicted"/>
<dbReference type="Pfam" id="PF01368">
    <property type="entry name" value="DHH"/>
    <property type="match status" value="1"/>
</dbReference>
<evidence type="ECO:0000256" key="8">
    <source>
        <dbReference type="PROSITE-ProRule" id="PRU00703"/>
    </source>
</evidence>
<dbReference type="HOGENOM" id="CLU_025243_1_0_9"/>
<reference evidence="10 11" key="1">
    <citation type="submission" date="2014-06" db="EMBL/GenBank/DDBJ databases">
        <title>Genome characterization of distinct group I Clostridium botulinum lineages.</title>
        <authorList>
            <person name="Giordani F."/>
            <person name="Anselmo A."/>
            <person name="Fillo S."/>
            <person name="Palozzi A.M."/>
            <person name="Fortunato A."/>
            <person name="Gentile B."/>
            <person name="Ciammaruconi A."/>
            <person name="Anniballi F."/>
            <person name="De Medici D."/>
            <person name="Lista F."/>
        </authorList>
    </citation>
    <scope>NUCLEOTIDE SEQUENCE [LARGE SCALE GENOMIC DNA]</scope>
    <source>
        <strain evidence="10 11">B2 450</strain>
    </source>
</reference>
<dbReference type="NCBIfam" id="NF011441">
    <property type="entry name" value="PRK14869.1-3"/>
    <property type="match status" value="1"/>
</dbReference>
<dbReference type="SMART" id="SM01131">
    <property type="entry name" value="DHHA2"/>
    <property type="match status" value="1"/>
</dbReference>
<dbReference type="GO" id="GO:0005737">
    <property type="term" value="C:cytoplasm"/>
    <property type="evidence" value="ECO:0007669"/>
    <property type="project" value="InterPro"/>
</dbReference>
<dbReference type="NCBIfam" id="NF011443">
    <property type="entry name" value="PRK14869.1-5"/>
    <property type="match status" value="1"/>
</dbReference>
<dbReference type="Gene3D" id="3.40.1390.20">
    <property type="entry name" value="HprK N-terminal domain-like"/>
    <property type="match status" value="1"/>
</dbReference>
<keyword evidence="3" id="KW-0479">Metal-binding</keyword>
<dbReference type="PANTHER" id="PTHR12112">
    <property type="entry name" value="BNIP - RELATED"/>
    <property type="match status" value="1"/>
</dbReference>
<dbReference type="OrthoDB" id="9766150at2"/>
<evidence type="ECO:0000256" key="4">
    <source>
        <dbReference type="ARBA" id="ARBA00022801"/>
    </source>
</evidence>
<comment type="catalytic activity">
    <reaction evidence="7">
        <text>diphosphate + H2O = 2 phosphate + H(+)</text>
        <dbReference type="Rhea" id="RHEA:24576"/>
        <dbReference type="ChEBI" id="CHEBI:15377"/>
        <dbReference type="ChEBI" id="CHEBI:15378"/>
        <dbReference type="ChEBI" id="CHEBI:33019"/>
        <dbReference type="ChEBI" id="CHEBI:43474"/>
        <dbReference type="EC" id="3.6.1.1"/>
    </reaction>
</comment>
<dbReference type="AlphaFoldDB" id="A0A0D1BVP2"/>
<evidence type="ECO:0000256" key="2">
    <source>
        <dbReference type="ARBA" id="ARBA00012146"/>
    </source>
</evidence>
<gene>
    <name evidence="10" type="ORF">N495_12990</name>
</gene>
<dbReference type="PATRIC" id="fig|1379739.3.peg.2984"/>
<dbReference type="EC" id="3.6.1.1" evidence="2"/>
<evidence type="ECO:0000313" key="11">
    <source>
        <dbReference type="Proteomes" id="UP000032250"/>
    </source>
</evidence>